<reference evidence="2 3" key="1">
    <citation type="submission" date="2016-08" db="EMBL/GenBank/DDBJ databases">
        <title>Probiotic bacterium isolated from chicken gut.</title>
        <authorList>
            <person name="Levy J.L."/>
            <person name="Hassan H.M."/>
            <person name="Mendoza M.A."/>
        </authorList>
    </citation>
    <scope>NUCLEOTIDE SEQUENCE [LARGE SCALE GENOMIC DNA]</scope>
    <source>
        <strain evidence="2 3">P43</strain>
    </source>
</reference>
<protein>
    <recommendedName>
        <fullName evidence="5">Phage protein</fullName>
    </recommendedName>
</protein>
<dbReference type="InterPro" id="IPR009951">
    <property type="entry name" value="Host-nuc_inhib_Gam"/>
</dbReference>
<proteinExistence type="predicted"/>
<evidence type="ECO:0000313" key="2">
    <source>
        <dbReference type="EMBL" id="OCX48177.1"/>
    </source>
</evidence>
<sequence length="195" mass="22925">MDQIKSQEQLELEQAMQLATDDRFTLTDDGDVTWALGKLEEIEEKRLNNQKIVEEAIYPHQLKINQAKEWLAKTNQKLNESRDYYIGLIREYTDPKQAKKQTYKLPTPNGNISYAKKQAEYKHDDKKLLEVLPDEFIKTETVKKVKWGEYKKHIKDYPVKDGKIIDPETGEMLQGVEQTKPARREFTIKPVKEDK</sequence>
<evidence type="ECO:0000313" key="4">
    <source>
        <dbReference type="Proteomes" id="UP000452188"/>
    </source>
</evidence>
<dbReference type="Proteomes" id="UP000095141">
    <property type="component" value="Unassembled WGS sequence"/>
</dbReference>
<dbReference type="EMBL" id="MCNS01000008">
    <property type="protein sequence ID" value="OCX48177.1"/>
    <property type="molecule type" value="Genomic_DNA"/>
</dbReference>
<name>A0A1C1ZY38_LIMRT</name>
<dbReference type="Proteomes" id="UP000452188">
    <property type="component" value="Unassembled WGS sequence"/>
</dbReference>
<dbReference type="GO" id="GO:0042262">
    <property type="term" value="P:DNA protection"/>
    <property type="evidence" value="ECO:0007669"/>
    <property type="project" value="InterPro"/>
</dbReference>
<organism evidence="2 3">
    <name type="scientific">Limosilactobacillus reuteri</name>
    <name type="common">Lactobacillus reuteri</name>
    <dbReference type="NCBI Taxonomy" id="1598"/>
    <lineage>
        <taxon>Bacteria</taxon>
        <taxon>Bacillati</taxon>
        <taxon>Bacillota</taxon>
        <taxon>Bacilli</taxon>
        <taxon>Lactobacillales</taxon>
        <taxon>Lactobacillaceae</taxon>
        <taxon>Limosilactobacillus</taxon>
    </lineage>
</organism>
<reference evidence="1 4" key="2">
    <citation type="submission" date="2019-11" db="EMBL/GenBank/DDBJ databases">
        <title>Draft genome sequence of 12 host-associated Lactobacillus reuteri rodent strains.</title>
        <authorList>
            <person name="Zhang S."/>
            <person name="Ozcam M."/>
            <person name="Van Pijkeren J.P."/>
        </authorList>
    </citation>
    <scope>NUCLEOTIDE SEQUENCE [LARGE SCALE GENOMIC DNA]</scope>
    <source>
        <strain evidence="1 4">6799jm-1</strain>
    </source>
</reference>
<dbReference type="GO" id="GO:0003690">
    <property type="term" value="F:double-stranded DNA binding"/>
    <property type="evidence" value="ECO:0007669"/>
    <property type="project" value="InterPro"/>
</dbReference>
<comment type="caution">
    <text evidence="2">The sequence shown here is derived from an EMBL/GenBank/DDBJ whole genome shotgun (WGS) entry which is preliminary data.</text>
</comment>
<dbReference type="Pfam" id="PF07352">
    <property type="entry name" value="Phage_Mu_Gam"/>
    <property type="match status" value="1"/>
</dbReference>
<evidence type="ECO:0008006" key="5">
    <source>
        <dbReference type="Google" id="ProtNLM"/>
    </source>
</evidence>
<evidence type="ECO:0000313" key="3">
    <source>
        <dbReference type="Proteomes" id="UP000095141"/>
    </source>
</evidence>
<dbReference type="EMBL" id="WJMV01000012">
    <property type="protein sequence ID" value="MRG75065.1"/>
    <property type="molecule type" value="Genomic_DNA"/>
</dbReference>
<accession>A0A1C1ZY38</accession>
<gene>
    <name evidence="2" type="ORF">BFD03_05315</name>
    <name evidence="1" type="ORF">GIX79_04675</name>
</gene>
<dbReference type="AlphaFoldDB" id="A0A1C1ZY38"/>
<evidence type="ECO:0000313" key="1">
    <source>
        <dbReference type="EMBL" id="MRG75065.1"/>
    </source>
</evidence>
<dbReference type="RefSeq" id="WP_019253371.1">
    <property type="nucleotide sequence ID" value="NZ_CP029613.1"/>
</dbReference>